<keyword evidence="1" id="KW-0812">Transmembrane</keyword>
<evidence type="ECO:0000256" key="1">
    <source>
        <dbReference type="SAM" id="Phobius"/>
    </source>
</evidence>
<organism evidence="2">
    <name type="scientific">viral metagenome</name>
    <dbReference type="NCBI Taxonomy" id="1070528"/>
    <lineage>
        <taxon>unclassified sequences</taxon>
        <taxon>metagenomes</taxon>
        <taxon>organismal metagenomes</taxon>
    </lineage>
</organism>
<feature type="transmembrane region" description="Helical" evidence="1">
    <location>
        <begin position="64"/>
        <end position="83"/>
    </location>
</feature>
<proteinExistence type="predicted"/>
<reference evidence="2" key="1">
    <citation type="journal article" date="2020" name="Nature">
        <title>Giant virus diversity and host interactions through global metagenomics.</title>
        <authorList>
            <person name="Schulz F."/>
            <person name="Roux S."/>
            <person name="Paez-Espino D."/>
            <person name="Jungbluth S."/>
            <person name="Walsh D.A."/>
            <person name="Denef V.J."/>
            <person name="McMahon K.D."/>
            <person name="Konstantinidis K.T."/>
            <person name="Eloe-Fadrosh E.A."/>
            <person name="Kyrpides N.C."/>
            <person name="Woyke T."/>
        </authorList>
    </citation>
    <scope>NUCLEOTIDE SEQUENCE</scope>
    <source>
        <strain evidence="2">GVMAG-M-3300001348-25</strain>
    </source>
</reference>
<feature type="transmembrane region" description="Helical" evidence="1">
    <location>
        <begin position="33"/>
        <end position="52"/>
    </location>
</feature>
<feature type="transmembrane region" description="Helical" evidence="1">
    <location>
        <begin position="95"/>
        <end position="124"/>
    </location>
</feature>
<keyword evidence="1" id="KW-1133">Transmembrane helix</keyword>
<dbReference type="AlphaFoldDB" id="A0A6C0EIL5"/>
<name>A0A6C0EIL5_9ZZZZ</name>
<accession>A0A6C0EIL5</accession>
<sequence>MSDETSELEKEYKHEYKGLRKIMGNLAESEGRMIGLFALLVIISGNFLAELFPFEVQEILNKNIYVKHLFAFLTLFFFVYLTMPDVKHQGPGVVFGIYFVFLLTSKLPPKLWFTLVALITILYLEDIRDQAIKEKIEEGVEHEKNIRAEYEIEIMEDWIIPGTIIGIVSVAGYGFIDIIRNYINTPINKRPGIIQFLFEKRHHK</sequence>
<dbReference type="EMBL" id="MN738859">
    <property type="protein sequence ID" value="QHT28491.1"/>
    <property type="molecule type" value="Genomic_DNA"/>
</dbReference>
<keyword evidence="1" id="KW-0472">Membrane</keyword>
<evidence type="ECO:0000313" key="2">
    <source>
        <dbReference type="EMBL" id="QHT28491.1"/>
    </source>
</evidence>
<protein>
    <submittedName>
        <fullName evidence="2">Uncharacterized protein</fullName>
    </submittedName>
</protein>